<dbReference type="RefSeq" id="WP_025836517.1">
    <property type="nucleotide sequence ID" value="NZ_FUWL01000003.1"/>
</dbReference>
<sequence length="375" mass="40199">MKAIKLFAIAALTLGMMACNKKEDSNVIPNEGTQATLSIKVDAGSQLRALGASPADGDVKSLEVYVYAGDLLEGYKKVENTSEAVDINVTTGERKLVVVANANLGKINSLTELQEIALRDKVVMVEPSGDDQVGVAMTAEPQTITIKAGKNTYGFGAGEGSISSAPLQLVKVPARISLVGASTSFEGAFAGWTFEPSEVFVFNVPNSSRLFGPSLELVEMGRYAGMKQDSWTGDLWVPSQVVKEVLRDEVSDLSSITPNNFIYYHSFESIGKPVVLVIRGKLKDDSGQLVKGAPFADDNGYTHYSILVNAERSGYAYNGDDTGTGNLKRNTDYRISVVIKRPGTSDPTTPPADAATLDVKVAVTPWLTVNQNIEY</sequence>
<dbReference type="PRINTS" id="PR01737">
    <property type="entry name" value="FIMBRILLIN"/>
</dbReference>
<evidence type="ECO:0000256" key="12">
    <source>
        <dbReference type="ARBA" id="ARBA00045723"/>
    </source>
</evidence>
<accession>A0A1T4JLN5</accession>
<evidence type="ECO:0000256" key="13">
    <source>
        <dbReference type="SAM" id="SignalP"/>
    </source>
</evidence>
<dbReference type="GO" id="GO:0009289">
    <property type="term" value="C:pilus"/>
    <property type="evidence" value="ECO:0007669"/>
    <property type="project" value="UniProtKB-SubCell"/>
</dbReference>
<keyword evidence="10" id="KW-0449">Lipoprotein</keyword>
<feature type="chain" id="PRO_5010562849" description="Fimbrillin" evidence="13">
    <location>
        <begin position="19"/>
        <end position="375"/>
    </location>
</feature>
<keyword evidence="8" id="KW-0998">Cell outer membrane</keyword>
<evidence type="ECO:0000256" key="11">
    <source>
        <dbReference type="ARBA" id="ARBA00029664"/>
    </source>
</evidence>
<proteinExistence type="inferred from homology"/>
<comment type="similarity">
    <text evidence="3">Belongs to the bacteroidetes fimbrillin superfamily. FimA/Mfa1 family.</text>
</comment>
<keyword evidence="5" id="KW-0843">Virulence</keyword>
<evidence type="ECO:0000256" key="3">
    <source>
        <dbReference type="ARBA" id="ARBA00006011"/>
    </source>
</evidence>
<dbReference type="EMBL" id="FUWL01000003">
    <property type="protein sequence ID" value="SJZ31038.1"/>
    <property type="molecule type" value="Genomic_DNA"/>
</dbReference>
<dbReference type="Pfam" id="PF06321">
    <property type="entry name" value="P_gingi_FimA"/>
    <property type="match status" value="1"/>
</dbReference>
<organism evidence="16 17">
    <name type="scientific">Porphyromonas cangingivalis</name>
    <dbReference type="NCBI Taxonomy" id="36874"/>
    <lineage>
        <taxon>Bacteria</taxon>
        <taxon>Pseudomonadati</taxon>
        <taxon>Bacteroidota</taxon>
        <taxon>Bacteroidia</taxon>
        <taxon>Bacteroidales</taxon>
        <taxon>Porphyromonadaceae</taxon>
        <taxon>Porphyromonas</taxon>
    </lineage>
</organism>
<evidence type="ECO:0000256" key="10">
    <source>
        <dbReference type="ARBA" id="ARBA00023288"/>
    </source>
</evidence>
<evidence type="ECO:0000256" key="9">
    <source>
        <dbReference type="ARBA" id="ARBA00023263"/>
    </source>
</evidence>
<dbReference type="InterPro" id="IPR053878">
    <property type="entry name" value="FimA_C"/>
</dbReference>
<comment type="subcellular location">
    <subcellularLocation>
        <location evidence="1">Cell outer membrane</location>
    </subcellularLocation>
    <subcellularLocation>
        <location evidence="2">Fimbrium</location>
    </subcellularLocation>
</comment>
<feature type="domain" description="Major fimbrial subunit protein N-terminal" evidence="14">
    <location>
        <begin position="35"/>
        <end position="169"/>
    </location>
</feature>
<keyword evidence="6" id="KW-0472">Membrane</keyword>
<evidence type="ECO:0000256" key="2">
    <source>
        <dbReference type="ARBA" id="ARBA00004561"/>
    </source>
</evidence>
<name>A0A1T4JLN5_PORCN</name>
<comment type="function">
    <text evidence="12">Structural subunit of the major fimbriae. These long, filamentous pili are attached to the cell surface; they mediate biofilm formation, adhesion onto host cells and onto other bacteria that are part of the oral microbiome. They play an important role in the invasion of periodontal tissues. Fimbriae and their constituents are major virulence factors. FimA proteins from different strains have highly divergent sequences, and this has been used for classification. The sequence-based classification correlates with pathogenicity.</text>
</comment>
<gene>
    <name evidence="16" type="ORF">SAMN02745205_00049</name>
</gene>
<evidence type="ECO:0000259" key="14">
    <source>
        <dbReference type="Pfam" id="PF06321"/>
    </source>
</evidence>
<keyword evidence="9" id="KW-0281">Fimbrium</keyword>
<evidence type="ECO:0000256" key="7">
    <source>
        <dbReference type="ARBA" id="ARBA00023139"/>
    </source>
</evidence>
<evidence type="ECO:0000259" key="15">
    <source>
        <dbReference type="Pfam" id="PF22492"/>
    </source>
</evidence>
<evidence type="ECO:0000256" key="1">
    <source>
        <dbReference type="ARBA" id="ARBA00004442"/>
    </source>
</evidence>
<dbReference type="Proteomes" id="UP000189956">
    <property type="component" value="Unassembled WGS sequence"/>
</dbReference>
<evidence type="ECO:0000256" key="8">
    <source>
        <dbReference type="ARBA" id="ARBA00023237"/>
    </source>
</evidence>
<evidence type="ECO:0000256" key="5">
    <source>
        <dbReference type="ARBA" id="ARBA00023026"/>
    </source>
</evidence>
<dbReference type="AlphaFoldDB" id="A0A1T4JLN5"/>
<dbReference type="GO" id="GO:0007155">
    <property type="term" value="P:cell adhesion"/>
    <property type="evidence" value="ECO:0007669"/>
    <property type="project" value="InterPro"/>
</dbReference>
<dbReference type="Pfam" id="PF22492">
    <property type="entry name" value="FimA4_C"/>
    <property type="match status" value="1"/>
</dbReference>
<dbReference type="PROSITE" id="PS51257">
    <property type="entry name" value="PROKAR_LIPOPROTEIN"/>
    <property type="match status" value="1"/>
</dbReference>
<dbReference type="InterPro" id="IPR008110">
    <property type="entry name" value="Fimbrillin"/>
</dbReference>
<evidence type="ECO:0000256" key="6">
    <source>
        <dbReference type="ARBA" id="ARBA00023136"/>
    </source>
</evidence>
<evidence type="ECO:0000313" key="16">
    <source>
        <dbReference type="EMBL" id="SJZ31038.1"/>
    </source>
</evidence>
<dbReference type="GO" id="GO:0009279">
    <property type="term" value="C:cell outer membrane"/>
    <property type="evidence" value="ECO:0007669"/>
    <property type="project" value="UniProtKB-SubCell"/>
</dbReference>
<protein>
    <recommendedName>
        <fullName evidence="11">Fimbrillin</fullName>
    </recommendedName>
</protein>
<dbReference type="Gene3D" id="2.60.40.3690">
    <property type="match status" value="1"/>
</dbReference>
<evidence type="ECO:0000256" key="4">
    <source>
        <dbReference type="ARBA" id="ARBA00022729"/>
    </source>
</evidence>
<dbReference type="InterPro" id="IPR029141">
    <property type="entry name" value="FimA_N"/>
</dbReference>
<feature type="signal peptide" evidence="13">
    <location>
        <begin position="1"/>
        <end position="18"/>
    </location>
</feature>
<keyword evidence="4 13" id="KW-0732">Signal</keyword>
<keyword evidence="7" id="KW-0564">Palmitate</keyword>
<feature type="domain" description="Major fimbrium subunit FimA C-terminal" evidence="15">
    <location>
        <begin position="290"/>
        <end position="366"/>
    </location>
</feature>
<dbReference type="Gene3D" id="2.60.40.2580">
    <property type="match status" value="1"/>
</dbReference>
<evidence type="ECO:0000313" key="17">
    <source>
        <dbReference type="Proteomes" id="UP000189956"/>
    </source>
</evidence>
<reference evidence="16 17" key="1">
    <citation type="submission" date="2017-02" db="EMBL/GenBank/DDBJ databases">
        <authorList>
            <person name="Peterson S.W."/>
        </authorList>
    </citation>
    <scope>NUCLEOTIDE SEQUENCE [LARGE SCALE GENOMIC DNA]</scope>
    <source>
        <strain evidence="16 17">ATCC 700135</strain>
    </source>
</reference>
<dbReference type="GO" id="GO:0005198">
    <property type="term" value="F:structural molecule activity"/>
    <property type="evidence" value="ECO:0007669"/>
    <property type="project" value="InterPro"/>
</dbReference>